<dbReference type="PANTHER" id="PTHR43289">
    <property type="entry name" value="MITOGEN-ACTIVATED PROTEIN KINASE KINASE KINASE 20-RELATED"/>
    <property type="match status" value="1"/>
</dbReference>
<feature type="domain" description="Protein kinase" evidence="11">
    <location>
        <begin position="13"/>
        <end position="270"/>
    </location>
</feature>
<dbReference type="SUPFAM" id="SSF56112">
    <property type="entry name" value="Protein kinase-like (PK-like)"/>
    <property type="match status" value="1"/>
</dbReference>
<sequence length="710" mass="72182">MRPTVGILMGDRYKLTERIAVGGMGEVWKASDEVLGRTVAIKILKEEYTGDEAFLRRFRAEARHTALLNHPGIADIYDYGEQAGSGYLVMELVPGRPLSVILEKDRTLAWEKTLSIIAQTARALQVAHDQGLVHRDVKPGNLLITPTRRVKITDFGIARLADQVPLTATGQVMGTVQYLSPEQATGQHATGSSDIYALGIIAYEALAGKRPFTGEAQIAIALKQVNDTPPPLPDSVPEPVRALIMATLAKDPADRPANATKLAEASDALLRHDLDAALAAVPTMSQHLTADNADDSTQLIPTQQATQPTQVVPRAGGAAAAGAAGAGAAAGAAATSAGAPSAGTPEQPPEEQFSAAAPYSSAASQAEAAPDTPAQGSAQASDEFSAEPARTSSEPVDPARPLPGTGEGARDTGVLPAAGLGTSGARTSDASGAAAGASAAEGTQRSGAETKSSRRGTWRWPLVALIGLLLLAVFGALVLPALGDEEPEPQPTVTETFTADAELVEVDSAELIGLSVEEATEILEGEGLEVETEEVESAQQAGIVVDVSPTGEVSVGSTVTLHYSGGEESRSTPTQQDTAVPGEQNDDGDQDATSSPTGGTDGGETAESTPSPTEQASPSPDGEESPQQDAAPQEQGTQTAPGGDGTGAPGGDSAQDSTQGTAQNSTQSNTGNAVGNTAETAANTSADAAAEAPVTAADQAPASGESEGSR</sequence>
<evidence type="ECO:0000256" key="10">
    <source>
        <dbReference type="SAM" id="MobiDB-lite"/>
    </source>
</evidence>
<evidence type="ECO:0000256" key="4">
    <source>
        <dbReference type="ARBA" id="ARBA00022737"/>
    </source>
</evidence>
<dbReference type="PANTHER" id="PTHR43289:SF6">
    <property type="entry name" value="SERINE_THREONINE-PROTEIN KINASE NEKL-3"/>
    <property type="match status" value="1"/>
</dbReference>
<dbReference type="SMART" id="SM00220">
    <property type="entry name" value="S_TKc"/>
    <property type="match status" value="1"/>
</dbReference>
<dbReference type="EC" id="2.7.11.1" evidence="1"/>
<dbReference type="InterPro" id="IPR008271">
    <property type="entry name" value="Ser/Thr_kinase_AS"/>
</dbReference>
<keyword evidence="2" id="KW-0723">Serine/threonine-protein kinase</keyword>
<evidence type="ECO:0000256" key="5">
    <source>
        <dbReference type="ARBA" id="ARBA00022741"/>
    </source>
</evidence>
<comment type="catalytic activity">
    <reaction evidence="9">
        <text>L-seryl-[protein] + ATP = O-phospho-L-seryl-[protein] + ADP + H(+)</text>
        <dbReference type="Rhea" id="RHEA:17989"/>
        <dbReference type="Rhea" id="RHEA-COMP:9863"/>
        <dbReference type="Rhea" id="RHEA-COMP:11604"/>
        <dbReference type="ChEBI" id="CHEBI:15378"/>
        <dbReference type="ChEBI" id="CHEBI:29999"/>
        <dbReference type="ChEBI" id="CHEBI:30616"/>
        <dbReference type="ChEBI" id="CHEBI:83421"/>
        <dbReference type="ChEBI" id="CHEBI:456216"/>
        <dbReference type="EC" id="2.7.11.1"/>
    </reaction>
</comment>
<evidence type="ECO:0000256" key="7">
    <source>
        <dbReference type="ARBA" id="ARBA00022840"/>
    </source>
</evidence>
<dbReference type="Gene3D" id="3.30.200.20">
    <property type="entry name" value="Phosphorylase Kinase, domain 1"/>
    <property type="match status" value="1"/>
</dbReference>
<feature type="compositionally biased region" description="Low complexity" evidence="10">
    <location>
        <begin position="335"/>
        <end position="345"/>
    </location>
</feature>
<evidence type="ECO:0000256" key="1">
    <source>
        <dbReference type="ARBA" id="ARBA00012513"/>
    </source>
</evidence>
<accession>A0ABU2DUA6</accession>
<dbReference type="InterPro" id="IPR011009">
    <property type="entry name" value="Kinase-like_dom_sf"/>
</dbReference>
<dbReference type="PROSITE" id="PS00108">
    <property type="entry name" value="PROTEIN_KINASE_ST"/>
    <property type="match status" value="1"/>
</dbReference>
<comment type="catalytic activity">
    <reaction evidence="8">
        <text>L-threonyl-[protein] + ATP = O-phospho-L-threonyl-[protein] + ADP + H(+)</text>
        <dbReference type="Rhea" id="RHEA:46608"/>
        <dbReference type="Rhea" id="RHEA-COMP:11060"/>
        <dbReference type="Rhea" id="RHEA-COMP:11605"/>
        <dbReference type="ChEBI" id="CHEBI:15378"/>
        <dbReference type="ChEBI" id="CHEBI:30013"/>
        <dbReference type="ChEBI" id="CHEBI:30616"/>
        <dbReference type="ChEBI" id="CHEBI:61977"/>
        <dbReference type="ChEBI" id="CHEBI:456216"/>
        <dbReference type="EC" id="2.7.11.1"/>
    </reaction>
</comment>
<keyword evidence="3" id="KW-0808">Transferase</keyword>
<dbReference type="Gene3D" id="3.30.10.20">
    <property type="match status" value="1"/>
</dbReference>
<feature type="compositionally biased region" description="Low complexity" evidence="10">
    <location>
        <begin position="354"/>
        <end position="374"/>
    </location>
</feature>
<keyword evidence="7" id="KW-0067">ATP-binding</keyword>
<dbReference type="CDD" id="cd14014">
    <property type="entry name" value="STKc_PknB_like"/>
    <property type="match status" value="1"/>
</dbReference>
<dbReference type="RefSeq" id="WP_310549074.1">
    <property type="nucleotide sequence ID" value="NZ_JAVKGR010000016.1"/>
</dbReference>
<keyword evidence="5" id="KW-0547">Nucleotide-binding</keyword>
<evidence type="ECO:0000313" key="13">
    <source>
        <dbReference type="EMBL" id="MDR8020092.1"/>
    </source>
</evidence>
<feature type="compositionally biased region" description="Low complexity" evidence="10">
    <location>
        <begin position="676"/>
        <end position="703"/>
    </location>
</feature>
<dbReference type="Proteomes" id="UP001251870">
    <property type="component" value="Unassembled WGS sequence"/>
</dbReference>
<dbReference type="GO" id="GO:0016301">
    <property type="term" value="F:kinase activity"/>
    <property type="evidence" value="ECO:0007669"/>
    <property type="project" value="UniProtKB-KW"/>
</dbReference>
<dbReference type="PROSITE" id="PS51178">
    <property type="entry name" value="PASTA"/>
    <property type="match status" value="1"/>
</dbReference>
<evidence type="ECO:0000313" key="14">
    <source>
        <dbReference type="Proteomes" id="UP001251870"/>
    </source>
</evidence>
<comment type="caution">
    <text evidence="13">The sequence shown here is derived from an EMBL/GenBank/DDBJ whole genome shotgun (WGS) entry which is preliminary data.</text>
</comment>
<name>A0ABU2DUA6_9MICC</name>
<protein>
    <recommendedName>
        <fullName evidence="1">non-specific serine/threonine protein kinase</fullName>
        <ecNumber evidence="1">2.7.11.1</ecNumber>
    </recommendedName>
</protein>
<reference evidence="13 14" key="1">
    <citation type="submission" date="2023-09" db="EMBL/GenBank/DDBJ databases">
        <title>Description of three actinobacteria isolated from air of manufacturing shop in a pharmaceutical factory.</title>
        <authorList>
            <person name="Zhang D.-F."/>
        </authorList>
    </citation>
    <scope>NUCLEOTIDE SEQUENCE [LARGE SCALE GENOMIC DNA]</scope>
    <source>
        <strain evidence="13 14">LY-0111</strain>
    </source>
</reference>
<dbReference type="CDD" id="cd06577">
    <property type="entry name" value="PASTA_pknB"/>
    <property type="match status" value="1"/>
</dbReference>
<feature type="compositionally biased region" description="Polar residues" evidence="10">
    <location>
        <begin position="654"/>
        <end position="675"/>
    </location>
</feature>
<evidence type="ECO:0000256" key="6">
    <source>
        <dbReference type="ARBA" id="ARBA00022777"/>
    </source>
</evidence>
<feature type="domain" description="PASTA" evidence="12">
    <location>
        <begin position="507"/>
        <end position="565"/>
    </location>
</feature>
<proteinExistence type="predicted"/>
<dbReference type="EMBL" id="JAVKGR010000016">
    <property type="protein sequence ID" value="MDR8020092.1"/>
    <property type="molecule type" value="Genomic_DNA"/>
</dbReference>
<evidence type="ECO:0000256" key="2">
    <source>
        <dbReference type="ARBA" id="ARBA00022527"/>
    </source>
</evidence>
<dbReference type="Pfam" id="PF00069">
    <property type="entry name" value="Pkinase"/>
    <property type="match status" value="1"/>
</dbReference>
<dbReference type="Gene3D" id="1.10.510.10">
    <property type="entry name" value="Transferase(Phosphotransferase) domain 1"/>
    <property type="match status" value="1"/>
</dbReference>
<dbReference type="InterPro" id="IPR005543">
    <property type="entry name" value="PASTA_dom"/>
</dbReference>
<evidence type="ECO:0000256" key="3">
    <source>
        <dbReference type="ARBA" id="ARBA00022679"/>
    </source>
</evidence>
<dbReference type="Pfam" id="PF03793">
    <property type="entry name" value="PASTA"/>
    <property type="match status" value="1"/>
</dbReference>
<feature type="compositionally biased region" description="Low complexity" evidence="10">
    <location>
        <begin position="423"/>
        <end position="443"/>
    </location>
</feature>
<keyword evidence="14" id="KW-1185">Reference proteome</keyword>
<keyword evidence="6 13" id="KW-0418">Kinase</keyword>
<gene>
    <name evidence="13" type="ORF">RIL96_11000</name>
</gene>
<feature type="compositionally biased region" description="Polar residues" evidence="10">
    <location>
        <begin position="606"/>
        <end position="618"/>
    </location>
</feature>
<dbReference type="PROSITE" id="PS50011">
    <property type="entry name" value="PROTEIN_KINASE_DOM"/>
    <property type="match status" value="1"/>
</dbReference>
<keyword evidence="4" id="KW-0677">Repeat</keyword>
<dbReference type="InterPro" id="IPR000719">
    <property type="entry name" value="Prot_kinase_dom"/>
</dbReference>
<feature type="region of interest" description="Disordered" evidence="10">
    <location>
        <begin position="335"/>
        <end position="454"/>
    </location>
</feature>
<evidence type="ECO:0000256" key="8">
    <source>
        <dbReference type="ARBA" id="ARBA00047899"/>
    </source>
</evidence>
<evidence type="ECO:0000259" key="11">
    <source>
        <dbReference type="PROSITE" id="PS50011"/>
    </source>
</evidence>
<evidence type="ECO:0000256" key="9">
    <source>
        <dbReference type="ARBA" id="ARBA00048679"/>
    </source>
</evidence>
<dbReference type="SMART" id="SM00740">
    <property type="entry name" value="PASTA"/>
    <property type="match status" value="1"/>
</dbReference>
<evidence type="ECO:0000259" key="12">
    <source>
        <dbReference type="PROSITE" id="PS51178"/>
    </source>
</evidence>
<feature type="region of interest" description="Disordered" evidence="10">
    <location>
        <begin position="563"/>
        <end position="710"/>
    </location>
</feature>
<organism evidence="13 14">
    <name type="scientific">Nesterenkonia aerolata</name>
    <dbReference type="NCBI Taxonomy" id="3074079"/>
    <lineage>
        <taxon>Bacteria</taxon>
        <taxon>Bacillati</taxon>
        <taxon>Actinomycetota</taxon>
        <taxon>Actinomycetes</taxon>
        <taxon>Micrococcales</taxon>
        <taxon>Micrococcaceae</taxon>
        <taxon>Nesterenkonia</taxon>
    </lineage>
</organism>